<dbReference type="InterPro" id="IPR001638">
    <property type="entry name" value="Solute-binding_3/MltF_N"/>
</dbReference>
<protein>
    <submittedName>
        <fullName evidence="6">ABC transporter substrate-binding protein</fullName>
    </submittedName>
</protein>
<comment type="subcellular location">
    <subcellularLocation>
        <location evidence="1">Periplasm</location>
    </subcellularLocation>
</comment>
<dbReference type="GO" id="GO:0042597">
    <property type="term" value="C:periplasmic space"/>
    <property type="evidence" value="ECO:0007669"/>
    <property type="project" value="UniProtKB-SubCell"/>
</dbReference>
<sequence length="337" mass="35265">MKLHRPLLTLALALTVPLNACGSDDGAEAGGNDPVCVAHVPSPLFAPLYLAQDKGYFKEEGVEIELNPVAAGQDAVPLLSSNECDVIVAGFSAGFFSALDSGLKLKVVGSMSVTNADEGEDPPAALEVDSDLVDSGEVESPGDLEGLKIGVAGGLGGSGAYLTDLILREHGLDITDVEVSNIANSDMPAGLKSGSVDAVMTSAPYTEIIESDGDGIPLATVPDGTSGTGIIFSEDFADTDRADGFFRALARAAQDLQGDARRLKENVQPVADAMEVDPQVILDLPVFTWLPNLAPLPDQLEAMQRTWIDAGQLQYDEAIDPAEYVDESFAESVETTE</sequence>
<dbReference type="PANTHER" id="PTHR30024">
    <property type="entry name" value="ALIPHATIC SULFONATES-BINDING PROTEIN-RELATED"/>
    <property type="match status" value="1"/>
</dbReference>
<dbReference type="InterPro" id="IPR015168">
    <property type="entry name" value="SsuA/THI5"/>
</dbReference>
<evidence type="ECO:0000256" key="1">
    <source>
        <dbReference type="ARBA" id="ARBA00004418"/>
    </source>
</evidence>
<feature type="domain" description="Solute-binding protein family 3/N-terminal" evidence="5">
    <location>
        <begin position="34"/>
        <end position="270"/>
    </location>
</feature>
<evidence type="ECO:0000313" key="6">
    <source>
        <dbReference type="EMBL" id="RHW29168.1"/>
    </source>
</evidence>
<dbReference type="SUPFAM" id="SSF53850">
    <property type="entry name" value="Periplasmic binding protein-like II"/>
    <property type="match status" value="1"/>
</dbReference>
<comment type="caution">
    <text evidence="6">The sequence shown here is derived from an EMBL/GenBank/DDBJ whole genome shotgun (WGS) entry which is preliminary data.</text>
</comment>
<feature type="signal peptide" evidence="4">
    <location>
        <begin position="1"/>
        <end position="22"/>
    </location>
</feature>
<reference evidence="6 7" key="1">
    <citation type="submission" date="2018-09" db="EMBL/GenBank/DDBJ databases">
        <title>Genome sequencing of Nocardioides immobilis CCTCC AB 2017083 for comparison to Nocardioides silvaticus.</title>
        <authorList>
            <person name="Li C."/>
            <person name="Wang G."/>
        </authorList>
    </citation>
    <scope>NUCLEOTIDE SEQUENCE [LARGE SCALE GENOMIC DNA]</scope>
    <source>
        <strain evidence="6 7">CCTCC AB 2017083</strain>
    </source>
</reference>
<evidence type="ECO:0000256" key="2">
    <source>
        <dbReference type="ARBA" id="ARBA00010742"/>
    </source>
</evidence>
<evidence type="ECO:0000256" key="4">
    <source>
        <dbReference type="SAM" id="SignalP"/>
    </source>
</evidence>
<dbReference type="EMBL" id="QXGH01000001">
    <property type="protein sequence ID" value="RHW29168.1"/>
    <property type="molecule type" value="Genomic_DNA"/>
</dbReference>
<dbReference type="Pfam" id="PF09084">
    <property type="entry name" value="NMT1"/>
    <property type="match status" value="1"/>
</dbReference>
<name>A0A417Y8S1_9ACTN</name>
<dbReference type="Proteomes" id="UP000283644">
    <property type="component" value="Unassembled WGS sequence"/>
</dbReference>
<dbReference type="SMART" id="SM00062">
    <property type="entry name" value="PBPb"/>
    <property type="match status" value="1"/>
</dbReference>
<dbReference type="AlphaFoldDB" id="A0A417Y8S1"/>
<evidence type="ECO:0000259" key="5">
    <source>
        <dbReference type="SMART" id="SM00062"/>
    </source>
</evidence>
<evidence type="ECO:0000256" key="3">
    <source>
        <dbReference type="ARBA" id="ARBA00022729"/>
    </source>
</evidence>
<evidence type="ECO:0000313" key="7">
    <source>
        <dbReference type="Proteomes" id="UP000283644"/>
    </source>
</evidence>
<accession>A0A417Y8S1</accession>
<comment type="similarity">
    <text evidence="2">Belongs to the bacterial solute-binding protein SsuA/TauA family.</text>
</comment>
<dbReference type="Gene3D" id="3.40.190.10">
    <property type="entry name" value="Periplasmic binding protein-like II"/>
    <property type="match status" value="2"/>
</dbReference>
<keyword evidence="3 4" id="KW-0732">Signal</keyword>
<proteinExistence type="inferred from homology"/>
<keyword evidence="7" id="KW-1185">Reference proteome</keyword>
<organism evidence="6 7">
    <name type="scientific">Nocardioides immobilis</name>
    <dbReference type="NCBI Taxonomy" id="2049295"/>
    <lineage>
        <taxon>Bacteria</taxon>
        <taxon>Bacillati</taxon>
        <taxon>Actinomycetota</taxon>
        <taxon>Actinomycetes</taxon>
        <taxon>Propionibacteriales</taxon>
        <taxon>Nocardioidaceae</taxon>
        <taxon>Nocardioides</taxon>
    </lineage>
</organism>
<gene>
    <name evidence="6" type="ORF">D0Z08_00090</name>
</gene>
<dbReference type="OrthoDB" id="174578at2"/>
<dbReference type="PANTHER" id="PTHR30024:SF47">
    <property type="entry name" value="TAURINE-BINDING PERIPLASMIC PROTEIN"/>
    <property type="match status" value="1"/>
</dbReference>
<feature type="chain" id="PRO_5019011595" evidence="4">
    <location>
        <begin position="23"/>
        <end position="337"/>
    </location>
</feature>